<evidence type="ECO:0000313" key="3">
    <source>
        <dbReference type="Proteomes" id="UP001597187"/>
    </source>
</evidence>
<organism evidence="2 3">
    <name type="scientific">Halomarina rubra</name>
    <dbReference type="NCBI Taxonomy" id="2071873"/>
    <lineage>
        <taxon>Archaea</taxon>
        <taxon>Methanobacteriati</taxon>
        <taxon>Methanobacteriota</taxon>
        <taxon>Stenosarchaea group</taxon>
        <taxon>Halobacteria</taxon>
        <taxon>Halobacteriales</taxon>
        <taxon>Natronomonadaceae</taxon>
        <taxon>Halomarina</taxon>
    </lineage>
</organism>
<keyword evidence="1" id="KW-0812">Transmembrane</keyword>
<dbReference type="Pfam" id="PF26047">
    <property type="entry name" value="DUF8015"/>
    <property type="match status" value="1"/>
</dbReference>
<keyword evidence="3" id="KW-1185">Reference proteome</keyword>
<comment type="caution">
    <text evidence="2">The sequence shown here is derived from an EMBL/GenBank/DDBJ whole genome shotgun (WGS) entry which is preliminary data.</text>
</comment>
<dbReference type="EMBL" id="JBHUDC010000005">
    <property type="protein sequence ID" value="MFD1513606.1"/>
    <property type="molecule type" value="Genomic_DNA"/>
</dbReference>
<feature type="transmembrane region" description="Helical" evidence="1">
    <location>
        <begin position="12"/>
        <end position="40"/>
    </location>
</feature>
<name>A0ABD6AV21_9EURY</name>
<evidence type="ECO:0000313" key="2">
    <source>
        <dbReference type="EMBL" id="MFD1513606.1"/>
    </source>
</evidence>
<proteinExistence type="predicted"/>
<protein>
    <submittedName>
        <fullName evidence="2">Uncharacterized protein</fullName>
    </submittedName>
</protein>
<sequence>MPESEASMRHDLVLTAIPLMLVLGAGAAVATSLSLIFGLAGGGLPASGMVGYALFVDPPEGGASESPAVGDTAGDR</sequence>
<accession>A0ABD6AV21</accession>
<dbReference type="Proteomes" id="UP001597187">
    <property type="component" value="Unassembled WGS sequence"/>
</dbReference>
<keyword evidence="1" id="KW-1133">Transmembrane helix</keyword>
<keyword evidence="1" id="KW-0472">Membrane</keyword>
<evidence type="ECO:0000256" key="1">
    <source>
        <dbReference type="SAM" id="Phobius"/>
    </source>
</evidence>
<gene>
    <name evidence="2" type="ORF">ACFSBT_09975</name>
</gene>
<dbReference type="AlphaFoldDB" id="A0ABD6AV21"/>
<reference evidence="2 3" key="1">
    <citation type="journal article" date="2019" name="Int. J. Syst. Evol. Microbiol.">
        <title>The Global Catalogue of Microorganisms (GCM) 10K type strain sequencing project: providing services to taxonomists for standard genome sequencing and annotation.</title>
        <authorList>
            <consortium name="The Broad Institute Genomics Platform"/>
            <consortium name="The Broad Institute Genome Sequencing Center for Infectious Disease"/>
            <person name="Wu L."/>
            <person name="Ma J."/>
        </authorList>
    </citation>
    <scope>NUCLEOTIDE SEQUENCE [LARGE SCALE GENOMIC DNA]</scope>
    <source>
        <strain evidence="2 3">CGMCC 1.12563</strain>
    </source>
</reference>
<dbReference type="InterPro" id="IPR058328">
    <property type="entry name" value="DUF8015"/>
</dbReference>
<dbReference type="RefSeq" id="WP_250873583.1">
    <property type="nucleotide sequence ID" value="NZ_JALXFV010000005.1"/>
</dbReference>